<proteinExistence type="predicted"/>
<dbReference type="PROSITE" id="PS51977">
    <property type="entry name" value="WGR"/>
    <property type="match status" value="1"/>
</dbReference>
<gene>
    <name evidence="3" type="ORF">EUU22_10620</name>
</gene>
<dbReference type="InterPro" id="IPR036930">
    <property type="entry name" value="WGR_dom_sf"/>
</dbReference>
<keyword evidence="4" id="KW-1185">Reference proteome</keyword>
<feature type="compositionally biased region" description="Basic and acidic residues" evidence="1">
    <location>
        <begin position="1"/>
        <end position="21"/>
    </location>
</feature>
<accession>A0A4Q2T7E8</accession>
<feature type="region of interest" description="Disordered" evidence="1">
    <location>
        <begin position="1"/>
        <end position="25"/>
    </location>
</feature>
<comment type="caution">
    <text evidence="3">The sequence shown here is derived from an EMBL/GenBank/DDBJ whole genome shotgun (WGS) entry which is preliminary data.</text>
</comment>
<dbReference type="SMART" id="SM00773">
    <property type="entry name" value="WGR"/>
    <property type="match status" value="1"/>
</dbReference>
<evidence type="ECO:0000256" key="1">
    <source>
        <dbReference type="SAM" id="MobiDB-lite"/>
    </source>
</evidence>
<dbReference type="InterPro" id="IPR008893">
    <property type="entry name" value="WGR_domain"/>
</dbReference>
<dbReference type="Pfam" id="PF05406">
    <property type="entry name" value="WGR"/>
    <property type="match status" value="1"/>
</dbReference>
<evidence type="ECO:0000313" key="4">
    <source>
        <dbReference type="Proteomes" id="UP000291088"/>
    </source>
</evidence>
<sequence>MNRSARTDSTKSLDVANRFRDSPAMTHHRTCSTDLRRVDPERNMARFYLLTIQPTLFGGVSLIRNWGRIGTSGQVKIETYDRPDDADRAYRRLERIKRRRGYVDPHDVGCKGLV</sequence>
<reference evidence="3 4" key="1">
    <citation type="submission" date="2019-01" db="EMBL/GenBank/DDBJ databases">
        <authorList>
            <person name="Deng T."/>
        </authorList>
    </citation>
    <scope>NUCLEOTIDE SEQUENCE [LARGE SCALE GENOMIC DNA]</scope>
    <source>
        <strain evidence="3 4">F8825</strain>
    </source>
</reference>
<protein>
    <submittedName>
        <fullName evidence="3">WGR domain-containing protein</fullName>
    </submittedName>
</protein>
<dbReference type="AlphaFoldDB" id="A0A4Q2T7E8"/>
<dbReference type="EMBL" id="SDVB01000216">
    <property type="protein sequence ID" value="RYC13971.1"/>
    <property type="molecule type" value="Genomic_DNA"/>
</dbReference>
<dbReference type="SUPFAM" id="SSF142921">
    <property type="entry name" value="WGR domain-like"/>
    <property type="match status" value="1"/>
</dbReference>
<evidence type="ECO:0000313" key="3">
    <source>
        <dbReference type="EMBL" id="RYC13971.1"/>
    </source>
</evidence>
<evidence type="ECO:0000259" key="2">
    <source>
        <dbReference type="PROSITE" id="PS51977"/>
    </source>
</evidence>
<dbReference type="OrthoDB" id="5801306at2"/>
<name>A0A4Q2T7E8_9HYPH</name>
<dbReference type="Gene3D" id="2.20.140.10">
    <property type="entry name" value="WGR domain"/>
    <property type="match status" value="1"/>
</dbReference>
<dbReference type="CDD" id="cd07996">
    <property type="entry name" value="WGR_MMR_like"/>
    <property type="match status" value="1"/>
</dbReference>
<dbReference type="InterPro" id="IPR049809">
    <property type="entry name" value="YehF/YfeS-like_WGR"/>
</dbReference>
<dbReference type="Proteomes" id="UP000291088">
    <property type="component" value="Unassembled WGS sequence"/>
</dbReference>
<organism evidence="3 4">
    <name type="scientific">Ciceribacter ferrooxidans</name>
    <dbReference type="NCBI Taxonomy" id="2509717"/>
    <lineage>
        <taxon>Bacteria</taxon>
        <taxon>Pseudomonadati</taxon>
        <taxon>Pseudomonadota</taxon>
        <taxon>Alphaproteobacteria</taxon>
        <taxon>Hyphomicrobiales</taxon>
        <taxon>Rhizobiaceae</taxon>
        <taxon>Ciceribacter</taxon>
    </lineage>
</organism>
<feature type="domain" description="WGR" evidence="2">
    <location>
        <begin position="26"/>
        <end position="114"/>
    </location>
</feature>